<dbReference type="PANTHER" id="PTHR32114">
    <property type="entry name" value="ABC TRANSPORTER ABCH.3"/>
    <property type="match status" value="1"/>
</dbReference>
<dbReference type="RefSeq" id="WP_214171257.1">
    <property type="nucleotide sequence ID" value="NZ_JAHCVJ010000003.1"/>
</dbReference>
<comment type="caution">
    <text evidence="3">The sequence shown here is derived from an EMBL/GenBank/DDBJ whole genome shotgun (WGS) entry which is preliminary data.</text>
</comment>
<evidence type="ECO:0000313" key="4">
    <source>
        <dbReference type="Proteomes" id="UP000811899"/>
    </source>
</evidence>
<dbReference type="Pfam" id="PF13476">
    <property type="entry name" value="AAA_23"/>
    <property type="match status" value="1"/>
</dbReference>
<dbReference type="EMBL" id="JAHCVJ010000003">
    <property type="protein sequence ID" value="MBT0664485.1"/>
    <property type="molecule type" value="Genomic_DNA"/>
</dbReference>
<dbReference type="GO" id="GO:0016887">
    <property type="term" value="F:ATP hydrolysis activity"/>
    <property type="evidence" value="ECO:0007669"/>
    <property type="project" value="InterPro"/>
</dbReference>
<evidence type="ECO:0000256" key="1">
    <source>
        <dbReference type="SAM" id="Coils"/>
    </source>
</evidence>
<keyword evidence="4" id="KW-1185">Reference proteome</keyword>
<name>A0AAW4L3U1_9BACT</name>
<sequence length="822" mass="92538">MQILSIQLKNIKSHRDTQLCFSAGINVLSGPNGAGKSTIFEAIGYALFGVDARDFVSNVDRFLSIGAKRGEIVVTFRTDDDTTWQVSRTVGTPSKWLLAKERDGAFEVEEHARIEETEARIAELLGLNNGRPLAEQFKLVIGPFQNDFLGPFVIKQPTKRQEAFDEILGIDAWRKTYKGTSSLLSALQEKMKVLAAEVAVKQEQVAVLPQKELELAGNRETAGQVEQQLAEKGGALKELEAALSDLDAREKAITAITAEVQLLEGRVKDGGEKIATQKLRVDEARKARTVVEQSRKGKESYDQAELRLAELRAREQQRRAIEHEIASLEKEALRLSQAVGHEKVEIAQIGKQLAEEDAGLVKARTDLQVDDTLRQTAAALPELRSQLDQLKGERALLEGRRAGLVEGKEKLAAGSCPFFQEQCLYVADKSSKDLFSERIDDLDRAMATLDQQITAAAHKVSEAEQGGKELHGRKVRLQELDKQALALEARLRKNRERSDKLAVLKEQQTTAVSLVSARKTELQVFSGLDELIKSCEQERISFQAARDTFNAHLKDADDLENRSQTLAKWQTALEELHTARSGKQAELERCRAAYHSERHQELRGAKDRFLTEVATCRQQLAELERNRQRLTEEVASLKRLQEEINAKQAKIRNYEEKEKLVKFLRNQVFKNVSAQLSERFREEITLRADRIYRTISETDEELIWGEHYQIMLRDLADGVLRERSDDQLSGGQTMSAVVALRLALLQTIGARIAFFDEPTSNLDASRRENLAHAFRAIDVGREEVTEHWYDQLFLVSHDVAFTEITDQMLQIGEESLLVTDAG</sequence>
<accession>A0AAW4L3U1</accession>
<dbReference type="InterPro" id="IPR027417">
    <property type="entry name" value="P-loop_NTPase"/>
</dbReference>
<feature type="coiled-coil region" evidence="1">
    <location>
        <begin position="373"/>
        <end position="400"/>
    </location>
</feature>
<dbReference type="PANTHER" id="PTHR32114:SF2">
    <property type="entry name" value="ABC TRANSPORTER ABCH.3"/>
    <property type="match status" value="1"/>
</dbReference>
<dbReference type="SUPFAM" id="SSF52540">
    <property type="entry name" value="P-loop containing nucleoside triphosphate hydrolases"/>
    <property type="match status" value="1"/>
</dbReference>
<organism evidence="3 4">
    <name type="scientific">Geoanaerobacter pelophilus</name>
    <dbReference type="NCBI Taxonomy" id="60036"/>
    <lineage>
        <taxon>Bacteria</taxon>
        <taxon>Pseudomonadati</taxon>
        <taxon>Thermodesulfobacteriota</taxon>
        <taxon>Desulfuromonadia</taxon>
        <taxon>Geobacterales</taxon>
        <taxon>Geobacteraceae</taxon>
        <taxon>Geoanaerobacter</taxon>
    </lineage>
</organism>
<keyword evidence="1" id="KW-0175">Coiled coil</keyword>
<dbReference type="GO" id="GO:0006302">
    <property type="term" value="P:double-strand break repair"/>
    <property type="evidence" value="ECO:0007669"/>
    <property type="project" value="InterPro"/>
</dbReference>
<dbReference type="Proteomes" id="UP000811899">
    <property type="component" value="Unassembled WGS sequence"/>
</dbReference>
<gene>
    <name evidence="3" type="ORF">KI809_09255</name>
</gene>
<feature type="coiled-coil region" evidence="1">
    <location>
        <begin position="294"/>
        <end position="338"/>
    </location>
</feature>
<feature type="domain" description="Rad50/SbcC-type AAA" evidence="2">
    <location>
        <begin position="5"/>
        <end position="243"/>
    </location>
</feature>
<dbReference type="AlphaFoldDB" id="A0AAW4L3U1"/>
<reference evidence="3 4" key="1">
    <citation type="submission" date="2021-05" db="EMBL/GenBank/DDBJ databases">
        <title>The draft genome of Geobacter pelophilus DSM 12255.</title>
        <authorList>
            <person name="Xu Z."/>
            <person name="Masuda Y."/>
            <person name="Itoh H."/>
            <person name="Senoo K."/>
        </authorList>
    </citation>
    <scope>NUCLEOTIDE SEQUENCE [LARGE SCALE GENOMIC DNA]</scope>
    <source>
        <strain evidence="3 4">DSM 12255</strain>
    </source>
</reference>
<evidence type="ECO:0000313" key="3">
    <source>
        <dbReference type="EMBL" id="MBT0664485.1"/>
    </source>
</evidence>
<proteinExistence type="predicted"/>
<feature type="coiled-coil region" evidence="1">
    <location>
        <begin position="606"/>
        <end position="667"/>
    </location>
</feature>
<dbReference type="Gene3D" id="3.40.50.300">
    <property type="entry name" value="P-loop containing nucleotide triphosphate hydrolases"/>
    <property type="match status" value="2"/>
</dbReference>
<protein>
    <submittedName>
        <fullName evidence="3">SMC family ATPase</fullName>
    </submittedName>
</protein>
<evidence type="ECO:0000259" key="2">
    <source>
        <dbReference type="Pfam" id="PF13476"/>
    </source>
</evidence>
<dbReference type="InterPro" id="IPR038729">
    <property type="entry name" value="Rad50/SbcC_AAA"/>
</dbReference>